<feature type="transmembrane region" description="Helical" evidence="2">
    <location>
        <begin position="20"/>
        <end position="36"/>
    </location>
</feature>
<dbReference type="Proteomes" id="UP000515679">
    <property type="component" value="Chromosome"/>
</dbReference>
<dbReference type="Gene3D" id="2.60.120.10">
    <property type="entry name" value="Jelly Rolls"/>
    <property type="match status" value="1"/>
</dbReference>
<feature type="transmembrane region" description="Helical" evidence="2">
    <location>
        <begin position="330"/>
        <end position="350"/>
    </location>
</feature>
<dbReference type="Gene3D" id="1.25.10.10">
    <property type="entry name" value="Leucine-rich Repeat Variant"/>
    <property type="match status" value="2"/>
</dbReference>
<evidence type="ECO:0000259" key="3">
    <source>
        <dbReference type="PROSITE" id="PS50042"/>
    </source>
</evidence>
<dbReference type="RefSeq" id="WP_182302451.1">
    <property type="nucleotide sequence ID" value="NZ_CP041969.1"/>
</dbReference>
<dbReference type="AlphaFoldDB" id="A0A7G5BVV6"/>
<dbReference type="SMART" id="SM00100">
    <property type="entry name" value="cNMP"/>
    <property type="match status" value="1"/>
</dbReference>
<evidence type="ECO:0000313" key="5">
    <source>
        <dbReference type="Proteomes" id="UP000515679"/>
    </source>
</evidence>
<feature type="transmembrane region" description="Helical" evidence="2">
    <location>
        <begin position="87"/>
        <end position="109"/>
    </location>
</feature>
<feature type="transmembrane region" description="Helical" evidence="2">
    <location>
        <begin position="275"/>
        <end position="294"/>
    </location>
</feature>
<accession>A0A7G5BVV6</accession>
<evidence type="ECO:0000256" key="2">
    <source>
        <dbReference type="SAM" id="Phobius"/>
    </source>
</evidence>
<keyword evidence="2" id="KW-0472">Membrane</keyword>
<dbReference type="InterPro" id="IPR016024">
    <property type="entry name" value="ARM-type_fold"/>
</dbReference>
<dbReference type="InterPro" id="IPR036259">
    <property type="entry name" value="MFS_trans_sf"/>
</dbReference>
<evidence type="ECO:0000313" key="4">
    <source>
        <dbReference type="EMBL" id="QMV41090.1"/>
    </source>
</evidence>
<feature type="transmembrane region" description="Helical" evidence="2">
    <location>
        <begin position="151"/>
        <end position="169"/>
    </location>
</feature>
<dbReference type="Gene3D" id="1.20.1250.20">
    <property type="entry name" value="MFS general substrate transporter like domains"/>
    <property type="match status" value="1"/>
</dbReference>
<keyword evidence="1" id="KW-0010">Activator</keyword>
<dbReference type="InterPro" id="IPR014710">
    <property type="entry name" value="RmlC-like_jellyroll"/>
</dbReference>
<dbReference type="EMBL" id="CP041969">
    <property type="protein sequence ID" value="QMV41090.1"/>
    <property type="molecule type" value="Genomic_DNA"/>
</dbReference>
<feature type="transmembrane region" description="Helical" evidence="2">
    <location>
        <begin position="397"/>
        <end position="420"/>
    </location>
</feature>
<dbReference type="InterPro" id="IPR018490">
    <property type="entry name" value="cNMP-bd_dom_sf"/>
</dbReference>
<dbReference type="SUPFAM" id="SSF48371">
    <property type="entry name" value="ARM repeat"/>
    <property type="match status" value="1"/>
</dbReference>
<evidence type="ECO:0000256" key="1">
    <source>
        <dbReference type="ARBA" id="ARBA00023159"/>
    </source>
</evidence>
<reference evidence="4 5" key="1">
    <citation type="submission" date="2019-07" db="EMBL/GenBank/DDBJ databases">
        <authorList>
            <person name="Kim J.K."/>
            <person name="Cheong H.-M."/>
            <person name="Choi Y."/>
            <person name="Hwang K.J."/>
            <person name="Lee S."/>
            <person name="Choi C."/>
        </authorList>
    </citation>
    <scope>NUCLEOTIDE SEQUENCE [LARGE SCALE GENOMIC DNA]</scope>
    <source>
        <strain evidence="4 5">KS 22</strain>
    </source>
</reference>
<dbReference type="InterPro" id="IPR011989">
    <property type="entry name" value="ARM-like"/>
</dbReference>
<feature type="transmembrane region" description="Helical" evidence="2">
    <location>
        <begin position="371"/>
        <end position="391"/>
    </location>
</feature>
<name>A0A7G5BVV6_9BACL</name>
<keyword evidence="5" id="KW-1185">Reference proteome</keyword>
<feature type="transmembrane region" description="Helical" evidence="2">
    <location>
        <begin position="56"/>
        <end position="75"/>
    </location>
</feature>
<dbReference type="SUPFAM" id="SSF51206">
    <property type="entry name" value="cAMP-binding domain-like"/>
    <property type="match status" value="1"/>
</dbReference>
<feature type="transmembrane region" description="Helical" evidence="2">
    <location>
        <begin position="301"/>
        <end position="324"/>
    </location>
</feature>
<dbReference type="InterPro" id="IPR000595">
    <property type="entry name" value="cNMP-bd_dom"/>
</dbReference>
<keyword evidence="2" id="KW-1133">Transmembrane helix</keyword>
<dbReference type="CDD" id="cd00038">
    <property type="entry name" value="CAP_ED"/>
    <property type="match status" value="1"/>
</dbReference>
<gene>
    <name evidence="4" type="ORF">FPL14_07695</name>
</gene>
<organism evidence="4 5">
    <name type="scientific">Cohnella cholangitidis</name>
    <dbReference type="NCBI Taxonomy" id="2598458"/>
    <lineage>
        <taxon>Bacteria</taxon>
        <taxon>Bacillati</taxon>
        <taxon>Bacillota</taxon>
        <taxon>Bacilli</taxon>
        <taxon>Bacillales</taxon>
        <taxon>Paenibacillaceae</taxon>
        <taxon>Cohnella</taxon>
    </lineage>
</organism>
<proteinExistence type="predicted"/>
<dbReference type="SUPFAM" id="SSF103473">
    <property type="entry name" value="MFS general substrate transporter"/>
    <property type="match status" value="1"/>
</dbReference>
<feature type="transmembrane region" description="Helical" evidence="2">
    <location>
        <begin position="115"/>
        <end position="139"/>
    </location>
</feature>
<dbReference type="Pfam" id="PF00027">
    <property type="entry name" value="cNMP_binding"/>
    <property type="match status" value="1"/>
</dbReference>
<feature type="transmembrane region" description="Helical" evidence="2">
    <location>
        <begin position="236"/>
        <end position="255"/>
    </location>
</feature>
<sequence>MDVQQWSRRLGIKAEDRRKLWLMVPVFLLCGIAETLNYNGFMTLFNQRFGSSNLPYVYMAEAVILPLEAWFMTWLSGRLSKPGLMRAMYAIMTGIVLLNALILLGMRITGEDYRFYYPFLFLSSSFVVRQQTILLWSLAVDLCPTQQAKRLMPLFVAAATLGGVAAGLITQVVSPLFGPDIVYVLGPVLLLFASFNYRKAIAVYLVPLALKRTGDVAQETEPLTSMDYFRRTLRSPFLLGVLGMMTIMPALYFLMEFVFLNTAHTEYPDEADFGRIFGIVTTLLFALAFLLQLVSGRLMAWLGASSMLTAISAVYMLSFALAWALIGSPIVMLAVSGGYMLTYLLIYYSAEPSYQLFYKMLPLQQRDGFRFVAQGIATFLGILLGAGLQFLHTGLGWGFPALAAIGTIGSAGLLALSWLVRQLYMKELVRSVQTLGLAADKELAESYKEFYRNSRTMNAVQAMLRHESDEAREIAVNILGHSKDKRYMSGLLAMIDDDSTKVKIAALKAINLSTADLPAMVKVASLLEDSEPDVRKEVVHKLAQMKHMSSQAFFFLRMKLLDRSPMVVAEAVKAMYLLESAQSYEACYEVIERILKEGGEPAIHVCRVIGELKLERFATEVERLLMDPHPAVRVASTGCLGVLKRLRVVPLLIERLPTADQELYRVTTQALIDMGDKVIDTLKSGLPESTPKIWRASVTALAQLLPDENVRGWLAEQGTLKLADIATTALLPEAFRKLDRQDLAELARMRQLDLERTIYEGVWSILERLTDEQVVLALRRTLDDEDEETRSGGLEVLAEGVGERKLSQRLAAALQADTARLAGLNAESAHEAVSKAAETADDWWQEMASELQRGERRPDMQEEQGLLGRLNKVVFLKKVPFFADLSLEELGLIAGSATEERFADGAFLLKRGERNPAMYVVIEGNVELTSISAAGWEGTLGVLGAGEVCGATSALDESPSSVTAQAFFGDVRVLALQRDDVTRLVRLYPEIGIGLLRASLARIRLLEEMMMKIDS</sequence>
<feature type="domain" description="Cyclic nucleotide-binding" evidence="3">
    <location>
        <begin position="881"/>
        <end position="985"/>
    </location>
</feature>
<dbReference type="PROSITE" id="PS50042">
    <property type="entry name" value="CNMP_BINDING_3"/>
    <property type="match status" value="1"/>
</dbReference>
<dbReference type="KEGG" id="cchl:FPL14_07695"/>
<protein>
    <submittedName>
        <fullName evidence="4">Cyclic nucleotide-binding domain-containing protein</fullName>
    </submittedName>
</protein>
<keyword evidence="2" id="KW-0812">Transmembrane</keyword>